<reference evidence="2" key="1">
    <citation type="submission" date="2016-10" db="EMBL/GenBank/DDBJ databases">
        <authorList>
            <person name="Varghese N."/>
            <person name="Submissions S."/>
        </authorList>
    </citation>
    <scope>NUCLEOTIDE SEQUENCE [LARGE SCALE GENOMIC DNA]</scope>
    <source>
        <strain evidence="2">CGMCC 1.8946</strain>
    </source>
</reference>
<name>A0A1G4TFX3_9BACL</name>
<gene>
    <name evidence="1" type="ORF">SAMN04487970_105111</name>
</gene>
<accession>A0A1G4TFX3</accession>
<dbReference type="Proteomes" id="UP000198601">
    <property type="component" value="Unassembled WGS sequence"/>
</dbReference>
<dbReference type="RefSeq" id="WP_090675909.1">
    <property type="nucleotide sequence ID" value="NZ_FMTT01000051.1"/>
</dbReference>
<keyword evidence="2" id="KW-1185">Reference proteome</keyword>
<dbReference type="EMBL" id="FMTT01000051">
    <property type="protein sequence ID" value="SCW80226.1"/>
    <property type="molecule type" value="Genomic_DNA"/>
</dbReference>
<evidence type="ECO:0000313" key="2">
    <source>
        <dbReference type="Proteomes" id="UP000198601"/>
    </source>
</evidence>
<dbReference type="OrthoDB" id="9955436at2"/>
<dbReference type="AlphaFoldDB" id="A0A1G4TFX3"/>
<protein>
    <recommendedName>
        <fullName evidence="3">CdiI immunity protein domain-containing protein</fullName>
    </recommendedName>
</protein>
<dbReference type="STRING" id="624147.SAMN04487970_105111"/>
<proteinExistence type="predicted"/>
<evidence type="ECO:0008006" key="3">
    <source>
        <dbReference type="Google" id="ProtNLM"/>
    </source>
</evidence>
<organism evidence="1 2">
    <name type="scientific">Paenibacillus tianmuensis</name>
    <dbReference type="NCBI Taxonomy" id="624147"/>
    <lineage>
        <taxon>Bacteria</taxon>
        <taxon>Bacillati</taxon>
        <taxon>Bacillota</taxon>
        <taxon>Bacilli</taxon>
        <taxon>Bacillales</taxon>
        <taxon>Paenibacillaceae</taxon>
        <taxon>Paenibacillus</taxon>
    </lineage>
</organism>
<evidence type="ECO:0000313" key="1">
    <source>
        <dbReference type="EMBL" id="SCW80226.1"/>
    </source>
</evidence>
<sequence>MSEDNFVTFEHYMAMYSVNNNLPPSLERLVEHFELYRTMESNEIVHELIKQIVLFKNHEFTSELVEILEMYGNGISLEQFRVLIDPLINAISK</sequence>